<dbReference type="EMBL" id="LR746281">
    <property type="protein sequence ID" value="CAA7410962.1"/>
    <property type="molecule type" value="Genomic_DNA"/>
</dbReference>
<name>A0A7I8JW73_SPIIN</name>
<reference evidence="1" key="1">
    <citation type="submission" date="2019-12" db="EMBL/GenBank/DDBJ databases">
        <authorList>
            <person name="Scholz U."/>
            <person name="Mascher M."/>
            <person name="Fiebig A."/>
        </authorList>
    </citation>
    <scope>NUCLEOTIDE SEQUENCE</scope>
</reference>
<organism evidence="1">
    <name type="scientific">Spirodela intermedia</name>
    <name type="common">Intermediate duckweed</name>
    <dbReference type="NCBI Taxonomy" id="51605"/>
    <lineage>
        <taxon>Eukaryota</taxon>
        <taxon>Viridiplantae</taxon>
        <taxon>Streptophyta</taxon>
        <taxon>Embryophyta</taxon>
        <taxon>Tracheophyta</taxon>
        <taxon>Spermatophyta</taxon>
        <taxon>Magnoliopsida</taxon>
        <taxon>Liliopsida</taxon>
        <taxon>Araceae</taxon>
        <taxon>Lemnoideae</taxon>
        <taxon>Spirodela</taxon>
    </lineage>
</organism>
<evidence type="ECO:0000313" key="3">
    <source>
        <dbReference type="Proteomes" id="UP000663760"/>
    </source>
</evidence>
<dbReference type="EMBL" id="LR743605">
    <property type="protein sequence ID" value="CAA2634745.1"/>
    <property type="molecule type" value="Genomic_DNA"/>
</dbReference>
<dbReference type="Proteomes" id="UP000663760">
    <property type="component" value="Chromosome 18"/>
</dbReference>
<dbReference type="AlphaFoldDB" id="A0A7I8JW73"/>
<keyword evidence="3" id="KW-1185">Reference proteome</keyword>
<sequence>MRNYRKYPEILCFLCNFSMRHWTQIGPRRFHFLNGL</sequence>
<proteinExistence type="predicted"/>
<accession>A0A7I8JW73</accession>
<protein>
    <submittedName>
        <fullName evidence="1">Uncharacterized protein</fullName>
    </submittedName>
</protein>
<evidence type="ECO:0000313" key="2">
    <source>
        <dbReference type="EMBL" id="CAA7410962.1"/>
    </source>
</evidence>
<evidence type="ECO:0000313" key="1">
    <source>
        <dbReference type="EMBL" id="CAA2634745.1"/>
    </source>
</evidence>
<gene>
    <name evidence="1" type="ORF">SI7747_18020139</name>
    <name evidence="2" type="ORF">SI8410_18021640</name>
</gene>